<reference evidence="2" key="1">
    <citation type="submission" date="2022-03" db="EMBL/GenBank/DDBJ databases">
        <title>Genomic analyses of argali, domestic sheep and their hybrids provide insights into chromosomal evolution, heterosis and genetic basis of agronomic traits.</title>
        <authorList>
            <person name="Li M."/>
        </authorList>
    </citation>
    <scope>NUCLEOTIDE SEQUENCE</scope>
    <source>
        <strain evidence="2">CAU-MHL-2022a</strain>
        <tissue evidence="2">Skin</tissue>
    </source>
</reference>
<feature type="compositionally biased region" description="Polar residues" evidence="1">
    <location>
        <begin position="107"/>
        <end position="122"/>
    </location>
</feature>
<proteinExistence type="predicted"/>
<organism evidence="2 3">
    <name type="scientific">Ovis ammon polii</name>
    <dbReference type="NCBI Taxonomy" id="230172"/>
    <lineage>
        <taxon>Eukaryota</taxon>
        <taxon>Metazoa</taxon>
        <taxon>Chordata</taxon>
        <taxon>Craniata</taxon>
        <taxon>Vertebrata</taxon>
        <taxon>Euteleostomi</taxon>
        <taxon>Mammalia</taxon>
        <taxon>Eutheria</taxon>
        <taxon>Laurasiatheria</taxon>
        <taxon>Artiodactyla</taxon>
        <taxon>Ruminantia</taxon>
        <taxon>Pecora</taxon>
        <taxon>Bovidae</taxon>
        <taxon>Caprinae</taxon>
        <taxon>Ovis</taxon>
    </lineage>
</organism>
<evidence type="ECO:0000313" key="3">
    <source>
        <dbReference type="Proteomes" id="UP001214576"/>
    </source>
</evidence>
<accession>A0AAD4Y5B2</accession>
<feature type="region of interest" description="Disordered" evidence="1">
    <location>
        <begin position="74"/>
        <end position="122"/>
    </location>
</feature>
<dbReference type="EMBL" id="JAKZEL010000013">
    <property type="protein sequence ID" value="KAI4538270.1"/>
    <property type="molecule type" value="Genomic_DNA"/>
</dbReference>
<protein>
    <submittedName>
        <fullName evidence="2">Uncharacterized protein</fullName>
    </submittedName>
</protein>
<gene>
    <name evidence="2" type="ORF">MG293_011673</name>
</gene>
<evidence type="ECO:0000313" key="2">
    <source>
        <dbReference type="EMBL" id="KAI4538270.1"/>
    </source>
</evidence>
<feature type="compositionally biased region" description="Basic and acidic residues" evidence="1">
    <location>
        <begin position="9"/>
        <end position="28"/>
    </location>
</feature>
<evidence type="ECO:0000256" key="1">
    <source>
        <dbReference type="SAM" id="MobiDB-lite"/>
    </source>
</evidence>
<feature type="region of interest" description="Disordered" evidence="1">
    <location>
        <begin position="1"/>
        <end position="28"/>
    </location>
</feature>
<dbReference type="Proteomes" id="UP001214576">
    <property type="component" value="Unassembled WGS sequence"/>
</dbReference>
<name>A0AAD4Y5B2_OVIAM</name>
<comment type="caution">
    <text evidence="2">The sequence shown here is derived from an EMBL/GenBank/DDBJ whole genome shotgun (WGS) entry which is preliminary data.</text>
</comment>
<dbReference type="AlphaFoldDB" id="A0AAD4Y5B2"/>
<feature type="compositionally biased region" description="Polar residues" evidence="1">
    <location>
        <begin position="77"/>
        <end position="98"/>
    </location>
</feature>
<keyword evidence="3" id="KW-1185">Reference proteome</keyword>
<sequence>MTTVTGTDRSTERCSQDPSETKGHKERCDVGVSLSSLTAIPELMGSGTKNLSQDSPAPLMPETSMLLHQVAEFPGLRQNQPEETQDTSGLVRVTSPSGVNLGEPERQTSSARPSGASQTQKP</sequence>